<evidence type="ECO:0000256" key="2">
    <source>
        <dbReference type="ARBA" id="ARBA00023002"/>
    </source>
</evidence>
<proteinExistence type="predicted"/>
<dbReference type="Proteomes" id="UP000230423">
    <property type="component" value="Unassembled WGS sequence"/>
</dbReference>
<evidence type="ECO:0000256" key="1">
    <source>
        <dbReference type="ARBA" id="ARBA00022630"/>
    </source>
</evidence>
<organism evidence="3 4">
    <name type="scientific">Teladorsagia circumcincta</name>
    <name type="common">Brown stomach worm</name>
    <name type="synonym">Ostertagia circumcincta</name>
    <dbReference type="NCBI Taxonomy" id="45464"/>
    <lineage>
        <taxon>Eukaryota</taxon>
        <taxon>Metazoa</taxon>
        <taxon>Ecdysozoa</taxon>
        <taxon>Nematoda</taxon>
        <taxon>Chromadorea</taxon>
        <taxon>Rhabditida</taxon>
        <taxon>Rhabditina</taxon>
        <taxon>Rhabditomorpha</taxon>
        <taxon>Strongyloidea</taxon>
        <taxon>Trichostrongylidae</taxon>
        <taxon>Teladorsagia</taxon>
    </lineage>
</organism>
<dbReference type="EMBL" id="KZ357732">
    <property type="protein sequence ID" value="PIO59484.1"/>
    <property type="molecule type" value="Genomic_DNA"/>
</dbReference>
<reference evidence="3 4" key="1">
    <citation type="submission" date="2015-09" db="EMBL/GenBank/DDBJ databases">
        <title>Draft genome of the parasitic nematode Teladorsagia circumcincta isolate WARC Sus (inbred).</title>
        <authorList>
            <person name="Mitreva M."/>
        </authorList>
    </citation>
    <scope>NUCLEOTIDE SEQUENCE [LARGE SCALE GENOMIC DNA]</scope>
    <source>
        <strain evidence="3 4">S</strain>
    </source>
</reference>
<keyword evidence="1" id="KW-0285">Flavoprotein</keyword>
<feature type="non-terminal residue" evidence="3">
    <location>
        <position position="1"/>
    </location>
</feature>
<accession>A0A2G9TNC0</accession>
<evidence type="ECO:0000313" key="4">
    <source>
        <dbReference type="Proteomes" id="UP000230423"/>
    </source>
</evidence>
<dbReference type="PANTHER" id="PTHR43656:SF5">
    <property type="entry name" value="NADH:FLAVIN OXIDOREDUCTASE_NADH OXIDASE N-TERMINAL DOMAIN-CONTAINING PROTEIN"/>
    <property type="match status" value="1"/>
</dbReference>
<sequence>LSFREAIDSSAGFLVGIKINSVEFQDRGLGLEDAKSMCGIVEIRPVFKETVVYLTGGFRTAPAMVNAVLEGTTDGIGLGRPTTAEPDLPAKILRGECLSAPNAIPNQDDYMLTSTVSNMQMGQMGKRPFAESKSVCDGIADLSHPEEAENFKKASEVYFKQMKETAERNEAIHGVMEYKNIVT</sequence>
<dbReference type="SUPFAM" id="SSF51395">
    <property type="entry name" value="FMN-linked oxidoreductases"/>
    <property type="match status" value="1"/>
</dbReference>
<dbReference type="AlphaFoldDB" id="A0A2G9TNC0"/>
<keyword evidence="4" id="KW-1185">Reference proteome</keyword>
<keyword evidence="2" id="KW-0560">Oxidoreductase</keyword>
<dbReference type="GO" id="GO:0016491">
    <property type="term" value="F:oxidoreductase activity"/>
    <property type="evidence" value="ECO:0007669"/>
    <property type="project" value="UniProtKB-KW"/>
</dbReference>
<dbReference type="InterPro" id="IPR013785">
    <property type="entry name" value="Aldolase_TIM"/>
</dbReference>
<protein>
    <submittedName>
        <fullName evidence="3">Uncharacterized protein</fullName>
    </submittedName>
</protein>
<dbReference type="PANTHER" id="PTHR43656">
    <property type="entry name" value="BINDING OXIDOREDUCTASE, PUTATIVE (AFU_ORTHOLOGUE AFUA_2G08260)-RELATED"/>
    <property type="match status" value="1"/>
</dbReference>
<dbReference type="InterPro" id="IPR051799">
    <property type="entry name" value="NADH_flavin_oxidoreductase"/>
</dbReference>
<name>A0A2G9TNC0_TELCI</name>
<evidence type="ECO:0000313" key="3">
    <source>
        <dbReference type="EMBL" id="PIO59484.1"/>
    </source>
</evidence>
<dbReference type="Gene3D" id="3.20.20.70">
    <property type="entry name" value="Aldolase class I"/>
    <property type="match status" value="1"/>
</dbReference>
<gene>
    <name evidence="3" type="ORF">TELCIR_19052</name>
</gene>
<dbReference type="OrthoDB" id="1663137at2759"/>